<gene>
    <name evidence="3" type="ORF">ABID49_001455</name>
</gene>
<proteinExistence type="predicted"/>
<dbReference type="RefSeq" id="WP_354196801.1">
    <property type="nucleotide sequence ID" value="NZ_JBEPLW010000009.1"/>
</dbReference>
<sequence>MKQLKKAVPALRLVFLLLLLAGTFAYAKFQGGRVSWTVFYMLLPFLVYGILLFLYPLRDLAFKRDLPRRELPFGGAIKAEVSLARRFPFPLLYVSVREELESAGQSAKPAGLFLWGMGKKKVWTYETAPLQRGEHALGGLTVEVSDFFGWMKKSVFLPGRESVIVLPKMLDIRQLPVAAADDRGAAASSASAVRDPASASGVREYEPGDRMSRIHWPSFARTGHLHTKEFEDRRSQDLLLVLDGSKSATFEEQVSLAASILRMTASDRATAGFVTLGPAGAAFPRVEGLDGHHEVLRHLARLQPSAEGGSVPFEGRRLLATAATVTLITGRLSLNWMDALLTECTGLRGGLLLSVLEPDGRPDEQARAAAKKASARGLDVRFVSERDFTAMRPEGRAS</sequence>
<dbReference type="InterPro" id="IPR002881">
    <property type="entry name" value="DUF58"/>
</dbReference>
<reference evidence="3 4" key="1">
    <citation type="submission" date="2024-06" db="EMBL/GenBank/DDBJ databases">
        <title>Genomic Encyclopedia of Type Strains, Phase IV (KMG-IV): sequencing the most valuable type-strain genomes for metagenomic binning, comparative biology and taxonomic classification.</title>
        <authorList>
            <person name="Goeker M."/>
        </authorList>
    </citation>
    <scope>NUCLEOTIDE SEQUENCE [LARGE SCALE GENOMIC DNA]</scope>
    <source>
        <strain evidence="3 4">DSM 26128</strain>
    </source>
</reference>
<feature type="transmembrane region" description="Helical" evidence="1">
    <location>
        <begin position="37"/>
        <end position="57"/>
    </location>
</feature>
<evidence type="ECO:0000313" key="4">
    <source>
        <dbReference type="Proteomes" id="UP001549099"/>
    </source>
</evidence>
<accession>A0ABV2GB84</accession>
<keyword evidence="1" id="KW-1133">Transmembrane helix</keyword>
<evidence type="ECO:0000259" key="2">
    <source>
        <dbReference type="Pfam" id="PF01882"/>
    </source>
</evidence>
<keyword evidence="4" id="KW-1185">Reference proteome</keyword>
<name>A0ABV2GB84_9BACL</name>
<keyword evidence="1" id="KW-0812">Transmembrane</keyword>
<dbReference type="Pfam" id="PF01882">
    <property type="entry name" value="DUF58"/>
    <property type="match status" value="1"/>
</dbReference>
<evidence type="ECO:0000256" key="1">
    <source>
        <dbReference type="SAM" id="Phobius"/>
    </source>
</evidence>
<organism evidence="3 4">
    <name type="scientific">Bhargavaea ullalensis</name>
    <dbReference type="NCBI Taxonomy" id="1265685"/>
    <lineage>
        <taxon>Bacteria</taxon>
        <taxon>Bacillati</taxon>
        <taxon>Bacillota</taxon>
        <taxon>Bacilli</taxon>
        <taxon>Bacillales</taxon>
        <taxon>Caryophanaceae</taxon>
        <taxon>Bhargavaea</taxon>
    </lineage>
</organism>
<dbReference type="PANTHER" id="PTHR34351:SF2">
    <property type="entry name" value="DUF58 DOMAIN-CONTAINING PROTEIN"/>
    <property type="match status" value="1"/>
</dbReference>
<dbReference type="EMBL" id="JBEPLW010000009">
    <property type="protein sequence ID" value="MET3575550.1"/>
    <property type="molecule type" value="Genomic_DNA"/>
</dbReference>
<comment type="caution">
    <text evidence="3">The sequence shown here is derived from an EMBL/GenBank/DDBJ whole genome shotgun (WGS) entry which is preliminary data.</text>
</comment>
<protein>
    <submittedName>
        <fullName evidence="3">Uncharacterized protein (DUF58 family)</fullName>
    </submittedName>
</protein>
<dbReference type="PANTHER" id="PTHR34351">
    <property type="entry name" value="SLR1927 PROTEIN-RELATED"/>
    <property type="match status" value="1"/>
</dbReference>
<keyword evidence="1" id="KW-0472">Membrane</keyword>
<dbReference type="Proteomes" id="UP001549099">
    <property type="component" value="Unassembled WGS sequence"/>
</dbReference>
<feature type="domain" description="DUF58" evidence="2">
    <location>
        <begin position="202"/>
        <end position="340"/>
    </location>
</feature>
<evidence type="ECO:0000313" key="3">
    <source>
        <dbReference type="EMBL" id="MET3575550.1"/>
    </source>
</evidence>